<reference evidence="2 3" key="1">
    <citation type="submission" date="2020-08" db="EMBL/GenBank/DDBJ databases">
        <title>Sequencing the genomes of 1000 actinobacteria strains.</title>
        <authorList>
            <person name="Klenk H.-P."/>
        </authorList>
    </citation>
    <scope>NUCLEOTIDE SEQUENCE [LARGE SCALE GENOMIC DNA]</scope>
    <source>
        <strain evidence="2 3">DSM 44936</strain>
    </source>
</reference>
<keyword evidence="1" id="KW-0472">Membrane</keyword>
<evidence type="ECO:0000313" key="3">
    <source>
        <dbReference type="Proteomes" id="UP000555564"/>
    </source>
</evidence>
<dbReference type="EMBL" id="JACHIU010000001">
    <property type="protein sequence ID" value="MBB6476459.1"/>
    <property type="molecule type" value="Genomic_DNA"/>
</dbReference>
<evidence type="ECO:0000313" key="2">
    <source>
        <dbReference type="EMBL" id="MBB6476459.1"/>
    </source>
</evidence>
<proteinExistence type="predicted"/>
<feature type="transmembrane region" description="Helical" evidence="1">
    <location>
        <begin position="6"/>
        <end position="27"/>
    </location>
</feature>
<keyword evidence="1" id="KW-1133">Transmembrane helix</keyword>
<accession>A0A7X0IJP7</accession>
<dbReference type="AlphaFoldDB" id="A0A7X0IJP7"/>
<organism evidence="2 3">
    <name type="scientific">Sphaerisporangium rubeum</name>
    <dbReference type="NCBI Taxonomy" id="321317"/>
    <lineage>
        <taxon>Bacteria</taxon>
        <taxon>Bacillati</taxon>
        <taxon>Actinomycetota</taxon>
        <taxon>Actinomycetes</taxon>
        <taxon>Streptosporangiales</taxon>
        <taxon>Streptosporangiaceae</taxon>
        <taxon>Sphaerisporangium</taxon>
    </lineage>
</organism>
<gene>
    <name evidence="2" type="ORF">BJ992_005890</name>
</gene>
<name>A0A7X0IJP7_9ACTN</name>
<dbReference type="Proteomes" id="UP000555564">
    <property type="component" value="Unassembled WGS sequence"/>
</dbReference>
<keyword evidence="1" id="KW-0812">Transmembrane</keyword>
<keyword evidence="3" id="KW-1185">Reference proteome</keyword>
<sequence length="95" mass="9870">MSTLFPLVVIVLGVAGIVGFLVVLAGVRQEERRMSLPVAPQSHSAAFARRVIGVHVRDTRPGRDDAGGGTVRFAVSGGAGRVAVTASPRPVRGVR</sequence>
<evidence type="ECO:0000256" key="1">
    <source>
        <dbReference type="SAM" id="Phobius"/>
    </source>
</evidence>
<comment type="caution">
    <text evidence="2">The sequence shown here is derived from an EMBL/GenBank/DDBJ whole genome shotgun (WGS) entry which is preliminary data.</text>
</comment>
<protein>
    <submittedName>
        <fullName evidence="2">Uncharacterized protein</fullName>
    </submittedName>
</protein>